<dbReference type="EMBL" id="KQ030607">
    <property type="protein sequence ID" value="KJZ70773.1"/>
    <property type="molecule type" value="Genomic_DNA"/>
</dbReference>
<name>A0A0F7ZS55_9HYPO</name>
<sequence length="452" mass="51313">MSAGLASEVGCDTLLESPALDIPTLSASALGMKAIETILLDCVRLNYTLARQKWQPDEKLAVSTSTKDIRDYAEEIMGWGYEKAVRAIKNEHANFACKDIQVRYNKSIYWRIIVKYAKLLDPASLPTAKGRLDEFTMAEKTATLAFMTKAGYRTSYANQRRCRRFWKSLSDMREAGVDKILFYRTKEFDRFCEQHGTDAEPTLVQTVLSWEKIYGPHIEQLEERAKRESQGDLSGRFWLTQPHIAKRLNVPETSWNNGRNMWFSVAEEEHFKSGAGPAQVTSDQLGGLLDIHTAEGRNQNKSIFVSLLPRDENFLSVCPIITIQEGDFLGVFAGTIRYLEKKNSMYGIPGHSANLENLWLDYSHVTGILNQMRVSPPNGDANVCLQWELFEGSEGEACPPAWRVAVRALRTIKPFEELVRAAPNSEQYLRHRKLAHARRGYIKSTDAEKHNN</sequence>
<dbReference type="AlphaFoldDB" id="A0A0F7ZS55"/>
<evidence type="ECO:0000313" key="2">
    <source>
        <dbReference type="Proteomes" id="UP000054481"/>
    </source>
</evidence>
<gene>
    <name evidence="1" type="ORF">HIM_09823</name>
</gene>
<reference evidence="1 2" key="1">
    <citation type="journal article" date="2014" name="Genome Biol. Evol.">
        <title>Comparative genomics and transcriptomics analyses reveal divergent lifestyle features of nematode endoparasitic fungus Hirsutella minnesotensis.</title>
        <authorList>
            <person name="Lai Y."/>
            <person name="Liu K."/>
            <person name="Zhang X."/>
            <person name="Zhang X."/>
            <person name="Li K."/>
            <person name="Wang N."/>
            <person name="Shu C."/>
            <person name="Wu Y."/>
            <person name="Wang C."/>
            <person name="Bushley K.E."/>
            <person name="Xiang M."/>
            <person name="Liu X."/>
        </authorList>
    </citation>
    <scope>NUCLEOTIDE SEQUENCE [LARGE SCALE GENOMIC DNA]</scope>
    <source>
        <strain evidence="1 2">3608</strain>
    </source>
</reference>
<evidence type="ECO:0000313" key="1">
    <source>
        <dbReference type="EMBL" id="KJZ70773.1"/>
    </source>
</evidence>
<organism evidence="1 2">
    <name type="scientific">Hirsutella minnesotensis 3608</name>
    <dbReference type="NCBI Taxonomy" id="1043627"/>
    <lineage>
        <taxon>Eukaryota</taxon>
        <taxon>Fungi</taxon>
        <taxon>Dikarya</taxon>
        <taxon>Ascomycota</taxon>
        <taxon>Pezizomycotina</taxon>
        <taxon>Sordariomycetes</taxon>
        <taxon>Hypocreomycetidae</taxon>
        <taxon>Hypocreales</taxon>
        <taxon>Ophiocordycipitaceae</taxon>
        <taxon>Hirsutella</taxon>
    </lineage>
</organism>
<dbReference type="Proteomes" id="UP000054481">
    <property type="component" value="Unassembled WGS sequence"/>
</dbReference>
<keyword evidence="2" id="KW-1185">Reference proteome</keyword>
<proteinExistence type="predicted"/>
<accession>A0A0F7ZS55</accession>
<protein>
    <submittedName>
        <fullName evidence="1">Uncharacterized protein</fullName>
    </submittedName>
</protein>
<dbReference type="OrthoDB" id="3531591at2759"/>